<dbReference type="STRING" id="65489.A0A0D3GB01"/>
<feature type="domain" description="F-box" evidence="1">
    <location>
        <begin position="1"/>
        <end position="43"/>
    </location>
</feature>
<evidence type="ECO:0000313" key="3">
    <source>
        <dbReference type="Proteomes" id="UP000026960"/>
    </source>
</evidence>
<dbReference type="eggNOG" id="ENOG502QS4I">
    <property type="taxonomic scope" value="Eukaryota"/>
</dbReference>
<protein>
    <recommendedName>
        <fullName evidence="1">F-box domain-containing protein</fullName>
    </recommendedName>
</protein>
<dbReference type="EnsemblPlants" id="OBART05G26260.1">
    <property type="protein sequence ID" value="OBART05G26260.1"/>
    <property type="gene ID" value="OBART05G26260"/>
</dbReference>
<proteinExistence type="predicted"/>
<dbReference type="PANTHER" id="PTHR31111:SF136">
    <property type="entry name" value="F-BOX ASSOCIATED DOMAIN-CONTAINING PROTEIN"/>
    <property type="match status" value="1"/>
</dbReference>
<reference evidence="2" key="2">
    <citation type="submission" date="2015-03" db="UniProtKB">
        <authorList>
            <consortium name="EnsemblPlants"/>
        </authorList>
    </citation>
    <scope>IDENTIFICATION</scope>
</reference>
<sequence>METIPVELWQEILLRASTKDVARSCCVSTQWRDIVRDPSFRKLHHDRHATAHDVPDALLVATYNIDSQRVASVFPVEPAAVSPTSSTRTATAPICRVNHMEGYRIANICNGFLCFASHSTAKAIVHNPVTGERLEVPRAPRLPPDQDNARSPVTFALGFSPNNCVYKLFRFTNRTMDVYTLGRGAESTGWRRHALPLHPRNLVESKPAVVIGGKICMATIGPAPYRHPADNGTPGPVLVVDVAHEEPCTYSPPDYGLPWADAAVSVFELHGRLCLAIRTERMIQFWTMPVEEDDDDQPWQLLYKFKVVDDEIIRFNQFQRLVPMSAWLDGHTNTLCYREGNNVYRKYVGTTTATVRRFSSTKVVIMSWDSKICLPVASSSLSSFQWDIYAGYRPTLLSPLTFASGQHEEDDNKCDLFIRSLLRTLRSQKSQKCRPSPTSAGCTNAKRICCINPRGF</sequence>
<dbReference type="AlphaFoldDB" id="A0A0D3GB01"/>
<dbReference type="SMART" id="SM00256">
    <property type="entry name" value="FBOX"/>
    <property type="match status" value="1"/>
</dbReference>
<evidence type="ECO:0000313" key="2">
    <source>
        <dbReference type="EnsemblPlants" id="OBART05G26260.1"/>
    </source>
</evidence>
<dbReference type="PROSITE" id="PS50181">
    <property type="entry name" value="FBOX"/>
    <property type="match status" value="1"/>
</dbReference>
<accession>A0A0D3GB01</accession>
<dbReference type="Gramene" id="OBART05G26260.1">
    <property type="protein sequence ID" value="OBART05G26260.1"/>
    <property type="gene ID" value="OBART05G26260"/>
</dbReference>
<organism evidence="2">
    <name type="scientific">Oryza barthii</name>
    <dbReference type="NCBI Taxonomy" id="65489"/>
    <lineage>
        <taxon>Eukaryota</taxon>
        <taxon>Viridiplantae</taxon>
        <taxon>Streptophyta</taxon>
        <taxon>Embryophyta</taxon>
        <taxon>Tracheophyta</taxon>
        <taxon>Spermatophyta</taxon>
        <taxon>Magnoliopsida</taxon>
        <taxon>Liliopsida</taxon>
        <taxon>Poales</taxon>
        <taxon>Poaceae</taxon>
        <taxon>BOP clade</taxon>
        <taxon>Oryzoideae</taxon>
        <taxon>Oryzeae</taxon>
        <taxon>Oryzinae</taxon>
        <taxon>Oryza</taxon>
    </lineage>
</organism>
<dbReference type="PANTHER" id="PTHR31111">
    <property type="entry name" value="BNAA05G37150D PROTEIN-RELATED"/>
    <property type="match status" value="1"/>
</dbReference>
<dbReference type="InterPro" id="IPR036047">
    <property type="entry name" value="F-box-like_dom_sf"/>
</dbReference>
<dbReference type="SUPFAM" id="SSF81383">
    <property type="entry name" value="F-box domain"/>
    <property type="match status" value="1"/>
</dbReference>
<dbReference type="Proteomes" id="UP000026960">
    <property type="component" value="Chromosome 5"/>
</dbReference>
<dbReference type="Gene3D" id="1.20.1280.50">
    <property type="match status" value="1"/>
</dbReference>
<name>A0A0D3GB01_9ORYZ</name>
<dbReference type="PaxDb" id="65489-OBART05G26260.1"/>
<dbReference type="HOGENOM" id="CLU_051431_0_0_1"/>
<dbReference type="InterPro" id="IPR001810">
    <property type="entry name" value="F-box_dom"/>
</dbReference>
<reference evidence="2" key="1">
    <citation type="journal article" date="2009" name="Rice">
        <title>De Novo Next Generation Sequencing of Plant Genomes.</title>
        <authorList>
            <person name="Rounsley S."/>
            <person name="Marri P.R."/>
            <person name="Yu Y."/>
            <person name="He R."/>
            <person name="Sisneros N."/>
            <person name="Goicoechea J.L."/>
            <person name="Lee S.J."/>
            <person name="Angelova A."/>
            <person name="Kudrna D."/>
            <person name="Luo M."/>
            <person name="Affourtit J."/>
            <person name="Desany B."/>
            <person name="Knight J."/>
            <person name="Niazi F."/>
            <person name="Egholm M."/>
            <person name="Wing R.A."/>
        </authorList>
    </citation>
    <scope>NUCLEOTIDE SEQUENCE [LARGE SCALE GENOMIC DNA]</scope>
    <source>
        <strain evidence="2">cv. IRGC 105608</strain>
    </source>
</reference>
<dbReference type="Pfam" id="PF00646">
    <property type="entry name" value="F-box"/>
    <property type="match status" value="1"/>
</dbReference>
<evidence type="ECO:0000259" key="1">
    <source>
        <dbReference type="PROSITE" id="PS50181"/>
    </source>
</evidence>
<dbReference type="Pfam" id="PF08268">
    <property type="entry name" value="FBA_3"/>
    <property type="match status" value="1"/>
</dbReference>
<dbReference type="InterPro" id="IPR013187">
    <property type="entry name" value="F-box-assoc_dom_typ3"/>
</dbReference>
<keyword evidence="3" id="KW-1185">Reference proteome</keyword>